<proteinExistence type="predicted"/>
<reference evidence="3" key="1">
    <citation type="journal article" date="2014" name="Proc. Natl. Acad. Sci. U.S.A.">
        <title>Extensive sampling of basidiomycete genomes demonstrates inadequacy of the white-rot/brown-rot paradigm for wood decay fungi.</title>
        <authorList>
            <person name="Riley R."/>
            <person name="Salamov A.A."/>
            <person name="Brown D.W."/>
            <person name="Nagy L.G."/>
            <person name="Floudas D."/>
            <person name="Held B.W."/>
            <person name="Levasseur A."/>
            <person name="Lombard V."/>
            <person name="Morin E."/>
            <person name="Otillar R."/>
            <person name="Lindquist E.A."/>
            <person name="Sun H."/>
            <person name="LaButti K.M."/>
            <person name="Schmutz J."/>
            <person name="Jabbour D."/>
            <person name="Luo H."/>
            <person name="Baker S.E."/>
            <person name="Pisabarro A.G."/>
            <person name="Walton J.D."/>
            <person name="Blanchette R.A."/>
            <person name="Henrissat B."/>
            <person name="Martin F."/>
            <person name="Cullen D."/>
            <person name="Hibbett D.S."/>
            <person name="Grigoriev I.V."/>
        </authorList>
    </citation>
    <scope>NUCLEOTIDE SEQUENCE [LARGE SCALE GENOMIC DNA]</scope>
    <source>
        <strain evidence="3">FD-172 SS1</strain>
    </source>
</reference>
<accession>A0A067LZU7</accession>
<dbReference type="InParanoid" id="A0A067LZU7"/>
<gene>
    <name evidence="2" type="ORF">BOTBODRAFT_47839</name>
</gene>
<sequence length="299" mass="32645">MDAAGAGAGASGGEQLKININGAQCPYCSIRLGSATNVSVTAAGGGGSNAVNSEFKSVALEGESHGSQLSSIFSSHINIGLLAKAEQANNAQQPNNLPKNKDSNMMLSLHNATVLLVWLKHANNEFRLKNVETLGKLFQVPGTKKAPSPALVHKDKDKSKETEMCDVQGIPESNKWGLCYDDDHDKIEDPDAKEECTEPKVFEIEAPAPTKLGIYWIEGKAPVSFNLLASSKSTRSRLAKSGPAPKYRRPLFVPHQTMKEEVLKSKCWAEALKCKAEEERKRKELEQQERENKECAEKE</sequence>
<name>A0A067LZU7_BOTB1</name>
<evidence type="ECO:0000313" key="3">
    <source>
        <dbReference type="Proteomes" id="UP000027195"/>
    </source>
</evidence>
<feature type="region of interest" description="Disordered" evidence="1">
    <location>
        <begin position="279"/>
        <end position="299"/>
    </location>
</feature>
<protein>
    <submittedName>
        <fullName evidence="2">Uncharacterized protein</fullName>
    </submittedName>
</protein>
<dbReference type="HOGENOM" id="CLU_930637_0_0_1"/>
<evidence type="ECO:0000313" key="2">
    <source>
        <dbReference type="EMBL" id="KDQ08993.1"/>
    </source>
</evidence>
<dbReference type="EMBL" id="KL198083">
    <property type="protein sequence ID" value="KDQ08993.1"/>
    <property type="molecule type" value="Genomic_DNA"/>
</dbReference>
<dbReference type="AlphaFoldDB" id="A0A067LZU7"/>
<evidence type="ECO:0000256" key="1">
    <source>
        <dbReference type="SAM" id="MobiDB-lite"/>
    </source>
</evidence>
<keyword evidence="3" id="KW-1185">Reference proteome</keyword>
<dbReference type="Proteomes" id="UP000027195">
    <property type="component" value="Unassembled WGS sequence"/>
</dbReference>
<organism evidence="2 3">
    <name type="scientific">Botryobasidium botryosum (strain FD-172 SS1)</name>
    <dbReference type="NCBI Taxonomy" id="930990"/>
    <lineage>
        <taxon>Eukaryota</taxon>
        <taxon>Fungi</taxon>
        <taxon>Dikarya</taxon>
        <taxon>Basidiomycota</taxon>
        <taxon>Agaricomycotina</taxon>
        <taxon>Agaricomycetes</taxon>
        <taxon>Cantharellales</taxon>
        <taxon>Botryobasidiaceae</taxon>
        <taxon>Botryobasidium</taxon>
    </lineage>
</organism>